<proteinExistence type="predicted"/>
<protein>
    <submittedName>
        <fullName evidence="2">Uncharacterized protein</fullName>
    </submittedName>
</protein>
<keyword evidence="3" id="KW-1185">Reference proteome</keyword>
<evidence type="ECO:0000256" key="1">
    <source>
        <dbReference type="SAM" id="Phobius"/>
    </source>
</evidence>
<accession>A0A8J7AEL3</accession>
<keyword evidence="1" id="KW-0812">Transmembrane</keyword>
<gene>
    <name evidence="2" type="ORF">IQ276_17085</name>
</gene>
<dbReference type="EMBL" id="JADEXS010000226">
    <property type="protein sequence ID" value="MBE9024082.1"/>
    <property type="molecule type" value="Genomic_DNA"/>
</dbReference>
<feature type="transmembrane region" description="Helical" evidence="1">
    <location>
        <begin position="16"/>
        <end position="35"/>
    </location>
</feature>
<evidence type="ECO:0000313" key="3">
    <source>
        <dbReference type="Proteomes" id="UP000622533"/>
    </source>
</evidence>
<dbReference type="RefSeq" id="WP_193918173.1">
    <property type="nucleotide sequence ID" value="NZ_JADEXS020000001.1"/>
</dbReference>
<sequence>MKTAVIPFLCEAAPNFLYFLFVSFFAFFAVSSLIWRSHTKQFPQAISDGKIGLLQLN</sequence>
<name>A0A8J7AEL3_DESMC</name>
<comment type="caution">
    <text evidence="2">The sequence shown here is derived from an EMBL/GenBank/DDBJ whole genome shotgun (WGS) entry which is preliminary data.</text>
</comment>
<dbReference type="AlphaFoldDB" id="A0A8J7AEL3"/>
<dbReference type="Proteomes" id="UP000622533">
    <property type="component" value="Unassembled WGS sequence"/>
</dbReference>
<evidence type="ECO:0000313" key="2">
    <source>
        <dbReference type="EMBL" id="MBE9024082.1"/>
    </source>
</evidence>
<reference evidence="2" key="1">
    <citation type="submission" date="2020-10" db="EMBL/GenBank/DDBJ databases">
        <authorList>
            <person name="Castelo-Branco R."/>
            <person name="Eusebio N."/>
            <person name="Adriana R."/>
            <person name="Vieira A."/>
            <person name="Brugerolle De Fraissinette N."/>
            <person name="Rezende De Castro R."/>
            <person name="Schneider M.P."/>
            <person name="Vasconcelos V."/>
            <person name="Leao P.N."/>
        </authorList>
    </citation>
    <scope>NUCLEOTIDE SEQUENCE</scope>
    <source>
        <strain evidence="2">LEGE 12446</strain>
    </source>
</reference>
<organism evidence="2 3">
    <name type="scientific">Desmonostoc muscorum LEGE 12446</name>
    <dbReference type="NCBI Taxonomy" id="1828758"/>
    <lineage>
        <taxon>Bacteria</taxon>
        <taxon>Bacillati</taxon>
        <taxon>Cyanobacteriota</taxon>
        <taxon>Cyanophyceae</taxon>
        <taxon>Nostocales</taxon>
        <taxon>Nostocaceae</taxon>
        <taxon>Desmonostoc</taxon>
    </lineage>
</organism>
<keyword evidence="1" id="KW-1133">Transmembrane helix</keyword>
<keyword evidence="1" id="KW-0472">Membrane</keyword>